<feature type="domain" description="Flagellar hook-associated protein 2 C-terminal" evidence="7">
    <location>
        <begin position="285"/>
        <end position="440"/>
    </location>
</feature>
<dbReference type="Proteomes" id="UP000270342">
    <property type="component" value="Unassembled WGS sequence"/>
</dbReference>
<keyword evidence="9" id="KW-1185">Reference proteome</keyword>
<keyword evidence="8" id="KW-0966">Cell projection</keyword>
<reference evidence="8 9" key="1">
    <citation type="submission" date="2018-10" db="EMBL/GenBank/DDBJ databases">
        <title>Robbsia sp. DHC34, isolated from soil.</title>
        <authorList>
            <person name="Gao Z.-H."/>
            <person name="Qiu L.-H."/>
        </authorList>
    </citation>
    <scope>NUCLEOTIDE SEQUENCE [LARGE SCALE GENOMIC DNA]</scope>
    <source>
        <strain evidence="8 9">DHC34</strain>
    </source>
</reference>
<sequence>MTSSVSSSTTSSTSTGKTTSAAEILAEAKAAAQAAAQTIISGSGIGSSMNLSSLMSGLMSVESVPLLQLEAQAADVDSQISAFGTLSSAFSTFEDSISELTYSSSFNTLSAATSDETVASAAINPGATAGSYTVNITQLAQSESLLATGVASTSTPIGTGATTTLNISLGTTTTTTNSDGTTSQSFTATAGSTVTPITIDSSNDTLEGIRTAINAANIGVTATIVNDGSGTPYRLAITSNTTGATEAISISVAGAGGTGTGDSTLTNMFTYNPGGTEDMTETSVAQNAQMTVNGTPIQSATNTADNSYPGLSIALMGVGTATITVGTATGTLEGLVDNFVTAYNAMQAAIAPLTQFDASDSDNNGPLIGNSTVQQLTSQIQQIVSGTVGGSTTYQQLADIGITLDATTGDLDLDSTTLEDALASNSAAFQALFGTMESATDPLVTAGTTGTTTPTSGTYAINVTQAATQGVLTGTASPAVPTAATQLSVNLNGTFASVTVPAGSYSSLSDYAAALQAAINGNSTYQSDGYGVTVSVDSTGTNLVVTSNTYGSDSTVQISGTDAATLFGSTTNTGVAGTDIQGSIGGYPATGSGQTLTASGNTPVSGITVTVTGSQTGSRGTVSYSTGIATQLTNVMNDAVAVQGTGDATVDGAITGAVDTLKDQVSQIEDQESTQQSYIDSVSAIYQAEFTALQTTLASMSSISSYLQEIFNPTTSSS</sequence>
<dbReference type="GO" id="GO:0005576">
    <property type="term" value="C:extracellular region"/>
    <property type="evidence" value="ECO:0007669"/>
    <property type="project" value="UniProtKB-SubCell"/>
</dbReference>
<dbReference type="GO" id="GO:0007155">
    <property type="term" value="P:cell adhesion"/>
    <property type="evidence" value="ECO:0007669"/>
    <property type="project" value="InterPro"/>
</dbReference>
<evidence type="ECO:0000256" key="1">
    <source>
        <dbReference type="ARBA" id="ARBA00009764"/>
    </source>
</evidence>
<comment type="subunit">
    <text evidence="2 5">Homopentamer.</text>
</comment>
<dbReference type="InterPro" id="IPR040026">
    <property type="entry name" value="FliD"/>
</dbReference>
<dbReference type="PANTHER" id="PTHR30288">
    <property type="entry name" value="FLAGELLAR CAP/ASSEMBLY PROTEIN FLID"/>
    <property type="match status" value="1"/>
</dbReference>
<evidence type="ECO:0000313" key="8">
    <source>
        <dbReference type="EMBL" id="RKP45341.1"/>
    </source>
</evidence>
<evidence type="ECO:0000256" key="4">
    <source>
        <dbReference type="ARBA" id="ARBA00023143"/>
    </source>
</evidence>
<dbReference type="EMBL" id="RBZU01000017">
    <property type="protein sequence ID" value="RKP45341.1"/>
    <property type="molecule type" value="Genomic_DNA"/>
</dbReference>
<keyword evidence="3" id="KW-0175">Coiled coil</keyword>
<keyword evidence="8" id="KW-0282">Flagellum</keyword>
<keyword evidence="5" id="KW-0964">Secreted</keyword>
<keyword evidence="8" id="KW-0969">Cilium</keyword>
<dbReference type="GO" id="GO:0071973">
    <property type="term" value="P:bacterial-type flagellum-dependent cell motility"/>
    <property type="evidence" value="ECO:0007669"/>
    <property type="project" value="TreeGrafter"/>
</dbReference>
<dbReference type="OrthoDB" id="9810816at2"/>
<gene>
    <name evidence="8" type="ORF">D7S86_26200</name>
</gene>
<dbReference type="GO" id="GO:0009421">
    <property type="term" value="C:bacterial-type flagellum filament cap"/>
    <property type="evidence" value="ECO:0007669"/>
    <property type="project" value="InterPro"/>
</dbReference>
<dbReference type="InterPro" id="IPR010809">
    <property type="entry name" value="FliD_C"/>
</dbReference>
<organism evidence="8 9">
    <name type="scientific">Pararobbsia silviterrae</name>
    <dbReference type="NCBI Taxonomy" id="1792498"/>
    <lineage>
        <taxon>Bacteria</taxon>
        <taxon>Pseudomonadati</taxon>
        <taxon>Pseudomonadota</taxon>
        <taxon>Betaproteobacteria</taxon>
        <taxon>Burkholderiales</taxon>
        <taxon>Burkholderiaceae</taxon>
        <taxon>Pararobbsia</taxon>
    </lineage>
</organism>
<comment type="function">
    <text evidence="5">Required for morphogenesis and for the elongation of the flagellar filament by facilitating polymerization of the flagellin monomers at the tip of growing filament. Forms a capping structure, which prevents flagellin subunits (transported through the central channel of the flagellum) from leaking out without polymerization at the distal end.</text>
</comment>
<keyword evidence="4 5" id="KW-0975">Bacterial flagellum</keyword>
<dbReference type="AlphaFoldDB" id="A0A494X6S9"/>
<evidence type="ECO:0000256" key="2">
    <source>
        <dbReference type="ARBA" id="ARBA00011255"/>
    </source>
</evidence>
<evidence type="ECO:0000259" key="7">
    <source>
        <dbReference type="Pfam" id="PF07195"/>
    </source>
</evidence>
<protein>
    <recommendedName>
        <fullName evidence="5">Flagellar hook-associated protein 2</fullName>
        <shortName evidence="5">HAP2</shortName>
    </recommendedName>
    <alternativeName>
        <fullName evidence="5">Flagellar cap protein</fullName>
    </alternativeName>
</protein>
<dbReference type="GO" id="GO:0009424">
    <property type="term" value="C:bacterial-type flagellum hook"/>
    <property type="evidence" value="ECO:0007669"/>
    <property type="project" value="UniProtKB-UniRule"/>
</dbReference>
<feature type="domain" description="Flagellar hook-associated protein 2 N-terminal" evidence="6">
    <location>
        <begin position="47"/>
        <end position="142"/>
    </location>
</feature>
<evidence type="ECO:0000256" key="3">
    <source>
        <dbReference type="ARBA" id="ARBA00023054"/>
    </source>
</evidence>
<dbReference type="Pfam" id="PF02465">
    <property type="entry name" value="FliD_N"/>
    <property type="match status" value="1"/>
</dbReference>
<evidence type="ECO:0000259" key="6">
    <source>
        <dbReference type="Pfam" id="PF02465"/>
    </source>
</evidence>
<dbReference type="PANTHER" id="PTHR30288:SF0">
    <property type="entry name" value="FLAGELLAR HOOK-ASSOCIATED PROTEIN 2"/>
    <property type="match status" value="1"/>
</dbReference>
<dbReference type="InterPro" id="IPR003481">
    <property type="entry name" value="FliD_N"/>
</dbReference>
<accession>A0A494X6S9</accession>
<dbReference type="RefSeq" id="WP_121090942.1">
    <property type="nucleotide sequence ID" value="NZ_RBZU01000017.1"/>
</dbReference>
<evidence type="ECO:0000256" key="5">
    <source>
        <dbReference type="RuleBase" id="RU362066"/>
    </source>
</evidence>
<comment type="subcellular location">
    <subcellularLocation>
        <location evidence="5">Secreted</location>
    </subcellularLocation>
    <subcellularLocation>
        <location evidence="5">Bacterial flagellum</location>
    </subcellularLocation>
</comment>
<comment type="caution">
    <text evidence="8">The sequence shown here is derived from an EMBL/GenBank/DDBJ whole genome shotgun (WGS) entry which is preliminary data.</text>
</comment>
<name>A0A494X6S9_9BURK</name>
<proteinExistence type="inferred from homology"/>
<comment type="similarity">
    <text evidence="1 5">Belongs to the FliD family.</text>
</comment>
<feature type="domain" description="Flagellar hook-associated protein 2 C-terminal" evidence="7">
    <location>
        <begin position="616"/>
        <end position="701"/>
    </location>
</feature>
<dbReference type="Pfam" id="PF07195">
    <property type="entry name" value="FliD_C"/>
    <property type="match status" value="2"/>
</dbReference>
<evidence type="ECO:0000313" key="9">
    <source>
        <dbReference type="Proteomes" id="UP000270342"/>
    </source>
</evidence>